<evidence type="ECO:0000313" key="2">
    <source>
        <dbReference type="EMBL" id="VDK47115.1"/>
    </source>
</evidence>
<dbReference type="GO" id="GO:0003922">
    <property type="term" value="F:GMP synthase (glutamine-hydrolyzing) activity"/>
    <property type="evidence" value="ECO:0007669"/>
    <property type="project" value="InterPro"/>
</dbReference>
<feature type="domain" description="GMP synthase C-terminal" evidence="1">
    <location>
        <begin position="148"/>
        <end position="179"/>
    </location>
</feature>
<dbReference type="GO" id="GO:0005524">
    <property type="term" value="F:ATP binding"/>
    <property type="evidence" value="ECO:0007669"/>
    <property type="project" value="InterPro"/>
</dbReference>
<dbReference type="EMBL" id="UYRV01001521">
    <property type="protein sequence ID" value="VDK47115.1"/>
    <property type="molecule type" value="Genomic_DNA"/>
</dbReference>
<evidence type="ECO:0000259" key="1">
    <source>
        <dbReference type="Pfam" id="PF00958"/>
    </source>
</evidence>
<name>A0A3P6R1M5_CYLGO</name>
<dbReference type="Pfam" id="PF00958">
    <property type="entry name" value="GMP_synt_C"/>
    <property type="match status" value="1"/>
</dbReference>
<feature type="non-terminal residue" evidence="2">
    <location>
        <position position="1"/>
    </location>
</feature>
<organism evidence="2 3">
    <name type="scientific">Cylicostephanus goldi</name>
    <name type="common">Nematode worm</name>
    <dbReference type="NCBI Taxonomy" id="71465"/>
    <lineage>
        <taxon>Eukaryota</taxon>
        <taxon>Metazoa</taxon>
        <taxon>Ecdysozoa</taxon>
        <taxon>Nematoda</taxon>
        <taxon>Chromadorea</taxon>
        <taxon>Rhabditida</taxon>
        <taxon>Rhabditina</taxon>
        <taxon>Rhabditomorpha</taxon>
        <taxon>Strongyloidea</taxon>
        <taxon>Strongylidae</taxon>
        <taxon>Cylicostephanus</taxon>
    </lineage>
</organism>
<dbReference type="Gene3D" id="3.30.300.10">
    <property type="match status" value="1"/>
</dbReference>
<dbReference type="InterPro" id="IPR001674">
    <property type="entry name" value="GMP_synth_C"/>
</dbReference>
<dbReference type="AlphaFoldDB" id="A0A3P6R1M5"/>
<dbReference type="Proteomes" id="UP000271889">
    <property type="component" value="Unassembled WGS sequence"/>
</dbReference>
<protein>
    <recommendedName>
        <fullName evidence="1">GMP synthase C-terminal domain-containing protein</fullName>
    </recommendedName>
</protein>
<accession>A0A3P6R1M5</accession>
<dbReference type="SUPFAM" id="SSF54810">
    <property type="entry name" value="GMP synthetase C-terminal dimerisation domain"/>
    <property type="match status" value="1"/>
</dbReference>
<keyword evidence="3" id="KW-1185">Reference proteome</keyword>
<gene>
    <name evidence="2" type="ORF">CGOC_LOCUS939</name>
</gene>
<sequence>SIASFENIFDSRVVYVFGDPVLYPITTITPTYLNAFTVRTLQEVGIFVIADHLATEVLHGRKINGTRDPDLEDLTKKVQQMPVVMIPIHFDRLPNEVNSYKRSFVLRPFITSDFMTGLAALPGRDIPEKVWQVSNCAKSPLTSILQSVYEMVHRIVTHVKSTSRVMIDLTSKPPGTTEWE</sequence>
<proteinExistence type="predicted"/>
<evidence type="ECO:0000313" key="3">
    <source>
        <dbReference type="Proteomes" id="UP000271889"/>
    </source>
</evidence>
<reference evidence="2 3" key="1">
    <citation type="submission" date="2018-11" db="EMBL/GenBank/DDBJ databases">
        <authorList>
            <consortium name="Pathogen Informatics"/>
        </authorList>
    </citation>
    <scope>NUCLEOTIDE SEQUENCE [LARGE SCALE GENOMIC DNA]</scope>
</reference>
<dbReference type="OrthoDB" id="5869341at2759"/>